<accession>A0AB34KPX8</accession>
<dbReference type="InterPro" id="IPR039601">
    <property type="entry name" value="Rrn5"/>
</dbReference>
<gene>
    <name evidence="3" type="ORF">WHR41_05109</name>
</gene>
<dbReference type="GO" id="GO:0042790">
    <property type="term" value="P:nucleolar large rRNA transcription by RNA polymerase I"/>
    <property type="evidence" value="ECO:0007669"/>
    <property type="project" value="InterPro"/>
</dbReference>
<feature type="region of interest" description="Disordered" evidence="2">
    <location>
        <begin position="570"/>
        <end position="650"/>
    </location>
</feature>
<dbReference type="GeneID" id="96006552"/>
<proteinExistence type="predicted"/>
<dbReference type="AlphaFoldDB" id="A0AB34KPX8"/>
<feature type="region of interest" description="Disordered" evidence="2">
    <location>
        <begin position="1"/>
        <end position="83"/>
    </location>
</feature>
<dbReference type="Gene3D" id="1.10.10.60">
    <property type="entry name" value="Homeodomain-like"/>
    <property type="match status" value="1"/>
</dbReference>
<dbReference type="RefSeq" id="XP_069228942.1">
    <property type="nucleotide sequence ID" value="XM_069373714.1"/>
</dbReference>
<feature type="compositionally biased region" description="Basic and acidic residues" evidence="2">
    <location>
        <begin position="579"/>
        <end position="588"/>
    </location>
</feature>
<feature type="region of interest" description="Disordered" evidence="2">
    <location>
        <begin position="243"/>
        <end position="283"/>
    </location>
</feature>
<feature type="compositionally biased region" description="Low complexity" evidence="2">
    <location>
        <begin position="464"/>
        <end position="473"/>
    </location>
</feature>
<comment type="caution">
    <text evidence="3">The sequence shown here is derived from an EMBL/GenBank/DDBJ whole genome shotgun (WGS) entry which is preliminary data.</text>
</comment>
<organism evidence="3 4">
    <name type="scientific">Cladosporium halotolerans</name>
    <dbReference type="NCBI Taxonomy" id="1052096"/>
    <lineage>
        <taxon>Eukaryota</taxon>
        <taxon>Fungi</taxon>
        <taxon>Dikarya</taxon>
        <taxon>Ascomycota</taxon>
        <taxon>Pezizomycotina</taxon>
        <taxon>Dothideomycetes</taxon>
        <taxon>Dothideomycetidae</taxon>
        <taxon>Cladosporiales</taxon>
        <taxon>Cladosporiaceae</taxon>
        <taxon>Cladosporium</taxon>
    </lineage>
</organism>
<keyword evidence="1" id="KW-0175">Coiled coil</keyword>
<dbReference type="PANTHER" id="PTHR28079:SF1">
    <property type="entry name" value="RNA POLYMERASE I-SPECIFIC TRANSCRIPTION INITIATION FACTOR RRN5"/>
    <property type="match status" value="1"/>
</dbReference>
<feature type="compositionally biased region" description="Basic and acidic residues" evidence="2">
    <location>
        <begin position="264"/>
        <end position="282"/>
    </location>
</feature>
<evidence type="ECO:0000313" key="4">
    <source>
        <dbReference type="Proteomes" id="UP000803884"/>
    </source>
</evidence>
<feature type="compositionally biased region" description="Acidic residues" evidence="2">
    <location>
        <begin position="631"/>
        <end position="650"/>
    </location>
</feature>
<dbReference type="GO" id="GO:0000500">
    <property type="term" value="C:RNA polymerase I upstream activating factor complex"/>
    <property type="evidence" value="ECO:0007669"/>
    <property type="project" value="InterPro"/>
</dbReference>
<feature type="compositionally biased region" description="Basic and acidic residues" evidence="2">
    <location>
        <begin position="64"/>
        <end position="78"/>
    </location>
</feature>
<dbReference type="Proteomes" id="UP000803884">
    <property type="component" value="Unassembled WGS sequence"/>
</dbReference>
<dbReference type="GO" id="GO:0006361">
    <property type="term" value="P:transcription initiation at RNA polymerase I promoter"/>
    <property type="evidence" value="ECO:0007669"/>
    <property type="project" value="TreeGrafter"/>
</dbReference>
<evidence type="ECO:0000313" key="3">
    <source>
        <dbReference type="EMBL" id="KAL1585836.1"/>
    </source>
</evidence>
<name>A0AB34KPX8_9PEZI</name>
<dbReference type="GO" id="GO:0001181">
    <property type="term" value="F:RNA polymerase I general transcription initiation factor activity"/>
    <property type="evidence" value="ECO:0007669"/>
    <property type="project" value="TreeGrafter"/>
</dbReference>
<dbReference type="EMBL" id="JAAQHG020000017">
    <property type="protein sequence ID" value="KAL1585836.1"/>
    <property type="molecule type" value="Genomic_DNA"/>
</dbReference>
<dbReference type="GO" id="GO:0000182">
    <property type="term" value="F:rDNA binding"/>
    <property type="evidence" value="ECO:0007669"/>
    <property type="project" value="TreeGrafter"/>
</dbReference>
<feature type="coiled-coil region" evidence="1">
    <location>
        <begin position="195"/>
        <end position="222"/>
    </location>
</feature>
<feature type="compositionally biased region" description="Acidic residues" evidence="2">
    <location>
        <begin position="605"/>
        <end position="616"/>
    </location>
</feature>
<dbReference type="PANTHER" id="PTHR28079">
    <property type="entry name" value="RNA POLYMERASE I-SPECIFIC TRANSCRIPTION INITIATION FACTOR RRN5"/>
    <property type="match status" value="1"/>
</dbReference>
<reference evidence="3 4" key="1">
    <citation type="journal article" date="2020" name="Microbiol. Resour. Announc.">
        <title>Draft Genome Sequence of a Cladosporium Species Isolated from the Mesophotic Ascidian Didemnum maculosum.</title>
        <authorList>
            <person name="Gioti A."/>
            <person name="Siaperas R."/>
            <person name="Nikolaivits E."/>
            <person name="Le Goff G."/>
            <person name="Ouazzani J."/>
            <person name="Kotoulas G."/>
            <person name="Topakas E."/>
        </authorList>
    </citation>
    <scope>NUCLEOTIDE SEQUENCE [LARGE SCALE GENOMIC DNA]</scope>
    <source>
        <strain evidence="3 4">TM138-S3</strain>
    </source>
</reference>
<protein>
    <recommendedName>
        <fullName evidence="5">Rrn9 domain-containing protein</fullName>
    </recommendedName>
</protein>
<sequence length="650" mass="72647">MDDGSDDLEHVKRGNYSSDEDGSGDRDRSSEQVTTASAVERNFASDKNGNGHADKTETPTALESQDRKGKQRHDEVPKSKPHILRAYRDLLNLSMAEALDPDSGTDPDSLPSSQIGVSIWTSQEKHKFFSALPSCGPGNISALSAAISTKSEPEVKAYILLLQAGVRELDAPGIRVEKFDLSDIPAAAEIGETTLNAEYLLAEALEKRARDAEEDLEKKKWGDDGWLIDEDQAAEIEAKHDTVDMTGTGAGDEDEEEVKTGPNHYDDAESQHELDDESKYEHPLNSNHLLKPAAFLQLSRSLYMNSSNLEQNWHNVIEGDPSVSGPSIRRTAFDDLYNLTVSLTRRLVQVAIFQGLSRLRASSDSRHIPHVTRNDVEASRDIIGLKVNKPAYWAAAVRRCRVEIYGDTTRLRAVDGRHGTKRGFKLTQKELELELGVKSPDAAPRPDESIENNDDTYSDDLDSDAYTFASSSESSDDEDSKPQNDKATTQKGRKRPLSPISFDRAERRYLESLDRVNSKVEENELRSVMGLEPLPVKPRSKPEFLFKRAAFEQRPPGWREVVQYEAPWEQPCGLPEQAEFGKTDVEGIRRRKRRRIDSETHEESRDDEEELNEDDANGGVSRQSETLVHDSDEDPGAVSQDENEDESDES</sequence>
<feature type="compositionally biased region" description="Acidic residues" evidence="2">
    <location>
        <begin position="449"/>
        <end position="463"/>
    </location>
</feature>
<feature type="region of interest" description="Disordered" evidence="2">
    <location>
        <begin position="435"/>
        <end position="501"/>
    </location>
</feature>
<keyword evidence="4" id="KW-1185">Reference proteome</keyword>
<evidence type="ECO:0000256" key="2">
    <source>
        <dbReference type="SAM" id="MobiDB-lite"/>
    </source>
</evidence>
<evidence type="ECO:0000256" key="1">
    <source>
        <dbReference type="SAM" id="Coils"/>
    </source>
</evidence>
<evidence type="ECO:0008006" key="5">
    <source>
        <dbReference type="Google" id="ProtNLM"/>
    </source>
</evidence>